<gene>
    <name evidence="1" type="ORF">SDC9_03949</name>
</gene>
<dbReference type="AlphaFoldDB" id="A0A644SUU2"/>
<accession>A0A644SUU2</accession>
<evidence type="ECO:0000313" key="1">
    <source>
        <dbReference type="EMBL" id="MPL58416.1"/>
    </source>
</evidence>
<comment type="caution">
    <text evidence="1">The sequence shown here is derived from an EMBL/GenBank/DDBJ whole genome shotgun (WGS) entry which is preliminary data.</text>
</comment>
<protein>
    <submittedName>
        <fullName evidence="1">Uncharacterized protein</fullName>
    </submittedName>
</protein>
<reference evidence="1" key="1">
    <citation type="submission" date="2019-08" db="EMBL/GenBank/DDBJ databases">
        <authorList>
            <person name="Kucharzyk K."/>
            <person name="Murdoch R.W."/>
            <person name="Higgins S."/>
            <person name="Loffler F."/>
        </authorList>
    </citation>
    <scope>NUCLEOTIDE SEQUENCE</scope>
</reference>
<proteinExistence type="predicted"/>
<name>A0A644SUU2_9ZZZZ</name>
<dbReference type="EMBL" id="VSSQ01000007">
    <property type="protein sequence ID" value="MPL58416.1"/>
    <property type="molecule type" value="Genomic_DNA"/>
</dbReference>
<sequence>MLVVHDCSNYTKFARGLNLSSKAGMLFGASNYACEFSLIPYEIFIIHEAWPIEVLTLSVFLLDFAINRVTAI</sequence>
<organism evidence="1">
    <name type="scientific">bioreactor metagenome</name>
    <dbReference type="NCBI Taxonomy" id="1076179"/>
    <lineage>
        <taxon>unclassified sequences</taxon>
        <taxon>metagenomes</taxon>
        <taxon>ecological metagenomes</taxon>
    </lineage>
</organism>